<dbReference type="Gene3D" id="3.90.1580.10">
    <property type="entry name" value="paralog of FGE (formylglycine-generating enzyme)"/>
    <property type="match status" value="1"/>
</dbReference>
<dbReference type="InterPro" id="IPR005532">
    <property type="entry name" value="SUMF_dom"/>
</dbReference>
<protein>
    <submittedName>
        <fullName evidence="2">Formylglycine-generating enzyme family protein</fullName>
    </submittedName>
</protein>
<dbReference type="AlphaFoldDB" id="A0A420EFF9"/>
<accession>A0A420EFF9</accession>
<feature type="domain" description="Sulfatase-modifying factor enzyme-like" evidence="1">
    <location>
        <begin position="3"/>
        <end position="302"/>
    </location>
</feature>
<evidence type="ECO:0000313" key="2">
    <source>
        <dbReference type="EMBL" id="RKF19439.1"/>
    </source>
</evidence>
<dbReference type="InterPro" id="IPR051043">
    <property type="entry name" value="Sulfatase_Mod_Factor_Kinase"/>
</dbReference>
<keyword evidence="3" id="KW-1185">Reference proteome</keyword>
<evidence type="ECO:0000313" key="3">
    <source>
        <dbReference type="Proteomes" id="UP000284395"/>
    </source>
</evidence>
<comment type="caution">
    <text evidence="2">The sequence shown here is derived from an EMBL/GenBank/DDBJ whole genome shotgun (WGS) entry which is preliminary data.</text>
</comment>
<dbReference type="Pfam" id="PF03781">
    <property type="entry name" value="FGE-sulfatase"/>
    <property type="match status" value="1"/>
</dbReference>
<dbReference type="RefSeq" id="WP_120325380.1">
    <property type="nucleotide sequence ID" value="NZ_RAPF01000006.1"/>
</dbReference>
<dbReference type="PANTHER" id="PTHR23150:SF19">
    <property type="entry name" value="FORMYLGLYCINE-GENERATING ENZYME"/>
    <property type="match status" value="1"/>
</dbReference>
<dbReference type="SUPFAM" id="SSF56436">
    <property type="entry name" value="C-type lectin-like"/>
    <property type="match status" value="1"/>
</dbReference>
<name>A0A420EFF9_9SPHN</name>
<sequence length="315" mass="35703">MRFIEGGTFLMGSETFYPEETPQRKVKVDSFWIDEAPVTNAEFARFVEATGHVTTAEIAPDPADYPGMPLEMARAGSLVFRRTAGPVDLRDFSQWWEFCFGADWRHPTGPDSSIEGLDDHPVVHVTYEDAKAYAQWAGKSLASEAEWEYAAWGGQEGSEYAWGDELAPDGKMMANYWQGAFPHENSLEDGWERTSPIRSFPENGYGLYDMIGNVWEWTADWYAMPKAMEKKKPGACCIPSNPRGAAKRESFDPCTPEIKIGRRVLKGGSHLCAENYCRRYRPAARHAQPIDTSTSHVGFRCIIREKDRKPQRKKR</sequence>
<dbReference type="InterPro" id="IPR042095">
    <property type="entry name" value="SUMF_sf"/>
</dbReference>
<dbReference type="GO" id="GO:0120147">
    <property type="term" value="F:formylglycine-generating oxidase activity"/>
    <property type="evidence" value="ECO:0007669"/>
    <property type="project" value="TreeGrafter"/>
</dbReference>
<evidence type="ECO:0000259" key="1">
    <source>
        <dbReference type="Pfam" id="PF03781"/>
    </source>
</evidence>
<organism evidence="2 3">
    <name type="scientific">Altericroceibacterium spongiae</name>
    <dbReference type="NCBI Taxonomy" id="2320269"/>
    <lineage>
        <taxon>Bacteria</taxon>
        <taxon>Pseudomonadati</taxon>
        <taxon>Pseudomonadota</taxon>
        <taxon>Alphaproteobacteria</taxon>
        <taxon>Sphingomonadales</taxon>
        <taxon>Erythrobacteraceae</taxon>
        <taxon>Altericroceibacterium</taxon>
    </lineage>
</organism>
<dbReference type="InterPro" id="IPR016187">
    <property type="entry name" value="CTDL_fold"/>
</dbReference>
<dbReference type="OrthoDB" id="9768004at2"/>
<reference evidence="2 3" key="1">
    <citation type="submission" date="2018-09" db="EMBL/GenBank/DDBJ databases">
        <title>Altererythrobacter spongiae sp. nov., isolated from a marine sponge.</title>
        <authorList>
            <person name="Zhuang L."/>
            <person name="Luo L."/>
        </authorList>
    </citation>
    <scope>NUCLEOTIDE SEQUENCE [LARGE SCALE GENOMIC DNA]</scope>
    <source>
        <strain evidence="2 3">HN-Y73</strain>
    </source>
</reference>
<gene>
    <name evidence="2" type="ORF">D6851_12705</name>
</gene>
<proteinExistence type="predicted"/>
<dbReference type="PANTHER" id="PTHR23150">
    <property type="entry name" value="SULFATASE MODIFYING FACTOR 1, 2"/>
    <property type="match status" value="1"/>
</dbReference>
<dbReference type="Proteomes" id="UP000284395">
    <property type="component" value="Unassembled WGS sequence"/>
</dbReference>
<dbReference type="EMBL" id="RAPF01000006">
    <property type="protein sequence ID" value="RKF19439.1"/>
    <property type="molecule type" value="Genomic_DNA"/>
</dbReference>